<dbReference type="EMBL" id="SRLO01005585">
    <property type="protein sequence ID" value="TNN29491.1"/>
    <property type="molecule type" value="Genomic_DNA"/>
</dbReference>
<sequence length="181" mass="19651">MDRLSGEGSPEVTGGRRGSPGDGDGDGDTSLVLGHLYHFFFLINLFCVREVALLFLRRSSQSRVMMGSLNPAWPGGSWTRRPPPPPTREEEGSSVEPQRPLVDIQDSTPRICEGSVGPSSSSSSSSCVPCAMEWPAQRCLREAACPSALRSLLLASCLVRRGLCLVVTLSFIYLFIFMSQV</sequence>
<feature type="transmembrane region" description="Helical" evidence="2">
    <location>
        <begin position="158"/>
        <end position="178"/>
    </location>
</feature>
<proteinExistence type="predicted"/>
<dbReference type="Proteomes" id="UP000314294">
    <property type="component" value="Unassembled WGS sequence"/>
</dbReference>
<keyword evidence="2" id="KW-1133">Transmembrane helix</keyword>
<protein>
    <submittedName>
        <fullName evidence="3">Uncharacterized protein</fullName>
    </submittedName>
</protein>
<gene>
    <name evidence="3" type="ORF">EYF80_060360</name>
</gene>
<feature type="region of interest" description="Disordered" evidence="1">
    <location>
        <begin position="1"/>
        <end position="25"/>
    </location>
</feature>
<name>A0A4Z2ELP7_9TELE</name>
<accession>A0A4Z2ELP7</accession>
<keyword evidence="2" id="KW-0472">Membrane</keyword>
<evidence type="ECO:0000313" key="4">
    <source>
        <dbReference type="Proteomes" id="UP000314294"/>
    </source>
</evidence>
<evidence type="ECO:0000256" key="1">
    <source>
        <dbReference type="SAM" id="MobiDB-lite"/>
    </source>
</evidence>
<organism evidence="3 4">
    <name type="scientific">Liparis tanakae</name>
    <name type="common">Tanaka's snailfish</name>
    <dbReference type="NCBI Taxonomy" id="230148"/>
    <lineage>
        <taxon>Eukaryota</taxon>
        <taxon>Metazoa</taxon>
        <taxon>Chordata</taxon>
        <taxon>Craniata</taxon>
        <taxon>Vertebrata</taxon>
        <taxon>Euteleostomi</taxon>
        <taxon>Actinopterygii</taxon>
        <taxon>Neopterygii</taxon>
        <taxon>Teleostei</taxon>
        <taxon>Neoteleostei</taxon>
        <taxon>Acanthomorphata</taxon>
        <taxon>Eupercaria</taxon>
        <taxon>Perciformes</taxon>
        <taxon>Cottioidei</taxon>
        <taxon>Cottales</taxon>
        <taxon>Liparidae</taxon>
        <taxon>Liparis</taxon>
    </lineage>
</organism>
<evidence type="ECO:0000313" key="3">
    <source>
        <dbReference type="EMBL" id="TNN29491.1"/>
    </source>
</evidence>
<comment type="caution">
    <text evidence="3">The sequence shown here is derived from an EMBL/GenBank/DDBJ whole genome shotgun (WGS) entry which is preliminary data.</text>
</comment>
<evidence type="ECO:0000256" key="2">
    <source>
        <dbReference type="SAM" id="Phobius"/>
    </source>
</evidence>
<dbReference type="AlphaFoldDB" id="A0A4Z2ELP7"/>
<keyword evidence="2" id="KW-0812">Transmembrane</keyword>
<keyword evidence="4" id="KW-1185">Reference proteome</keyword>
<reference evidence="3 4" key="1">
    <citation type="submission" date="2019-03" db="EMBL/GenBank/DDBJ databases">
        <title>First draft genome of Liparis tanakae, snailfish: a comprehensive survey of snailfish specific genes.</title>
        <authorList>
            <person name="Kim W."/>
            <person name="Song I."/>
            <person name="Jeong J.-H."/>
            <person name="Kim D."/>
            <person name="Kim S."/>
            <person name="Ryu S."/>
            <person name="Song J.Y."/>
            <person name="Lee S.K."/>
        </authorList>
    </citation>
    <scope>NUCLEOTIDE SEQUENCE [LARGE SCALE GENOMIC DNA]</scope>
    <source>
        <tissue evidence="3">Muscle</tissue>
    </source>
</reference>
<feature type="region of interest" description="Disordered" evidence="1">
    <location>
        <begin position="72"/>
        <end position="100"/>
    </location>
</feature>
<feature type="transmembrane region" description="Helical" evidence="2">
    <location>
        <begin position="36"/>
        <end position="56"/>
    </location>
</feature>